<dbReference type="AlphaFoldDB" id="X1D3K9"/>
<sequence length="212" mass="24497">VKKHSKPLYIIPITLSSTVVGEDRSLELGRLGQDMTEGDLISQLSYMNKIVGKRAPLYVHYAKPIEVKPGDLSQDNKEYTDQVQRYAEQIMTTIGSNVKNTSTYLLANTICRNDYAINFTFEDAKKDMLALARYLEGDVNESEIEKMTRTGLKIFEKRGFVKGKNGKRWHFFKRKTNIYQITNMPLLRQYSNRIAHQFDQKEKKSNLANSLF</sequence>
<protein>
    <submittedName>
        <fullName evidence="1">Uncharacterized protein</fullName>
    </submittedName>
</protein>
<reference evidence="1" key="1">
    <citation type="journal article" date="2014" name="Front. Microbiol.">
        <title>High frequency of phylogenetically diverse reductive dehalogenase-homologous genes in deep subseafloor sedimentary metagenomes.</title>
        <authorList>
            <person name="Kawai M."/>
            <person name="Futagami T."/>
            <person name="Toyoda A."/>
            <person name="Takaki Y."/>
            <person name="Nishi S."/>
            <person name="Hori S."/>
            <person name="Arai W."/>
            <person name="Tsubouchi T."/>
            <person name="Morono Y."/>
            <person name="Uchiyama I."/>
            <person name="Ito T."/>
            <person name="Fujiyama A."/>
            <person name="Inagaki F."/>
            <person name="Takami H."/>
        </authorList>
    </citation>
    <scope>NUCLEOTIDE SEQUENCE</scope>
    <source>
        <strain evidence="1">Expedition CK06-06</strain>
    </source>
</reference>
<name>X1D3K9_9ZZZZ</name>
<gene>
    <name evidence="1" type="ORF">S01H4_50312</name>
</gene>
<comment type="caution">
    <text evidence="1">The sequence shown here is derived from an EMBL/GenBank/DDBJ whole genome shotgun (WGS) entry which is preliminary data.</text>
</comment>
<proteinExistence type="predicted"/>
<feature type="non-terminal residue" evidence="1">
    <location>
        <position position="1"/>
    </location>
</feature>
<organism evidence="1">
    <name type="scientific">marine sediment metagenome</name>
    <dbReference type="NCBI Taxonomy" id="412755"/>
    <lineage>
        <taxon>unclassified sequences</taxon>
        <taxon>metagenomes</taxon>
        <taxon>ecological metagenomes</taxon>
    </lineage>
</organism>
<evidence type="ECO:0000313" key="1">
    <source>
        <dbReference type="EMBL" id="GAG91071.1"/>
    </source>
</evidence>
<accession>X1D3K9</accession>
<dbReference type="EMBL" id="BART01028555">
    <property type="protein sequence ID" value="GAG91071.1"/>
    <property type="molecule type" value="Genomic_DNA"/>
</dbReference>